<protein>
    <submittedName>
        <fullName evidence="2">Unannotated protein</fullName>
    </submittedName>
</protein>
<dbReference type="EMBL" id="CAESAB010000016">
    <property type="protein sequence ID" value="CAB4336081.1"/>
    <property type="molecule type" value="Genomic_DNA"/>
</dbReference>
<accession>A0A6J5Z0H7</accession>
<keyword evidence="1" id="KW-0812">Transmembrane</keyword>
<gene>
    <name evidence="2" type="ORF">UFOPK3820_00580</name>
</gene>
<dbReference type="Pfam" id="PF14155">
    <property type="entry name" value="DUF4307"/>
    <property type="match status" value="1"/>
</dbReference>
<organism evidence="2">
    <name type="scientific">freshwater metagenome</name>
    <dbReference type="NCBI Taxonomy" id="449393"/>
    <lineage>
        <taxon>unclassified sequences</taxon>
        <taxon>metagenomes</taxon>
        <taxon>ecological metagenomes</taxon>
    </lineage>
</organism>
<name>A0A6J5Z0H7_9ZZZZ</name>
<evidence type="ECO:0000256" key="1">
    <source>
        <dbReference type="SAM" id="Phobius"/>
    </source>
</evidence>
<dbReference type="AlphaFoldDB" id="A0A6J5Z0H7"/>
<dbReference type="InterPro" id="IPR025443">
    <property type="entry name" value="DUF4307"/>
</dbReference>
<sequence>MTFNGGQFDYNDRYGIKPSRTWIKFAIAFALIGGIWIVWAGLHHAQPLVRSELISFSTQDPRKPVIRYFIQRDNVNNVVVCTLTARDYEKNVVGQVQDTIEAGGSFVERSVTIPTRAYAVNAGIAGCRVR</sequence>
<proteinExistence type="predicted"/>
<keyword evidence="1" id="KW-0472">Membrane</keyword>
<evidence type="ECO:0000313" key="2">
    <source>
        <dbReference type="EMBL" id="CAB4336081.1"/>
    </source>
</evidence>
<keyword evidence="1" id="KW-1133">Transmembrane helix</keyword>
<reference evidence="2" key="1">
    <citation type="submission" date="2020-05" db="EMBL/GenBank/DDBJ databases">
        <authorList>
            <person name="Chiriac C."/>
            <person name="Salcher M."/>
            <person name="Ghai R."/>
            <person name="Kavagutti S V."/>
        </authorList>
    </citation>
    <scope>NUCLEOTIDE SEQUENCE</scope>
</reference>
<feature type="transmembrane region" description="Helical" evidence="1">
    <location>
        <begin position="21"/>
        <end position="42"/>
    </location>
</feature>